<sequence length="295" mass="34282">MAQYTIKELEHLSGIKAHTIRIWEQRYNVLCPQRTDTNIRYYSDADLKTLLNISLLNEQGYKISKIAKMSPEQLKLTVQQLAEQEASSLSHHITNMVTAMIDMDEEQFDKSFSTVTLQVGFHQAMLQVVYPFLHKIGILWQTNNITPAHEHFVSNLVRQKLIVAIDGQVVKRKEGAPTYLLYLPEGELHEIALLYMNYLIRSHHQQVLYLGQNLPFKDLQLTYDQLKPDIICTVMTIIPERDQVQDYIDKLAATFPAAQIYLYGYQVQHDFLVFPENTHRLSCIEDFIRVLTQKS</sequence>
<dbReference type="SUPFAM" id="SSF46955">
    <property type="entry name" value="Putative DNA-binding domain"/>
    <property type="match status" value="1"/>
</dbReference>
<evidence type="ECO:0000256" key="2">
    <source>
        <dbReference type="ARBA" id="ARBA00023015"/>
    </source>
</evidence>
<dbReference type="OrthoDB" id="9800334at2"/>
<dbReference type="PANTHER" id="PTHR30204:SF69">
    <property type="entry name" value="MERR-FAMILY TRANSCRIPTIONAL REGULATOR"/>
    <property type="match status" value="1"/>
</dbReference>
<evidence type="ECO:0000256" key="4">
    <source>
        <dbReference type="ARBA" id="ARBA00023163"/>
    </source>
</evidence>
<dbReference type="Gene3D" id="1.10.1660.10">
    <property type="match status" value="1"/>
</dbReference>
<dbReference type="STRING" id="1077936.SAMN05421545_2754"/>
<name>A0A1N6Z516_9BACT</name>
<dbReference type="Pfam" id="PF02607">
    <property type="entry name" value="B12-binding_2"/>
    <property type="match status" value="1"/>
</dbReference>
<dbReference type="PANTHER" id="PTHR30204">
    <property type="entry name" value="REDOX-CYCLING DRUG-SENSING TRANSCRIPTIONAL ACTIVATOR SOXR"/>
    <property type="match status" value="1"/>
</dbReference>
<keyword evidence="7" id="KW-1185">Reference proteome</keyword>
<evidence type="ECO:0000313" key="7">
    <source>
        <dbReference type="Proteomes" id="UP000185924"/>
    </source>
</evidence>
<dbReference type="InterPro" id="IPR009061">
    <property type="entry name" value="DNA-bd_dom_put_sf"/>
</dbReference>
<dbReference type="SMART" id="SM00422">
    <property type="entry name" value="HTH_MERR"/>
    <property type="match status" value="1"/>
</dbReference>
<dbReference type="GO" id="GO:0003700">
    <property type="term" value="F:DNA-binding transcription factor activity"/>
    <property type="evidence" value="ECO:0007669"/>
    <property type="project" value="InterPro"/>
</dbReference>
<reference evidence="7" key="1">
    <citation type="submission" date="2017-01" db="EMBL/GenBank/DDBJ databases">
        <authorList>
            <person name="Varghese N."/>
            <person name="Submissions S."/>
        </authorList>
    </citation>
    <scope>NUCLEOTIDE SEQUENCE [LARGE SCALE GENOMIC DNA]</scope>
    <source>
        <strain evidence="7">DM9</strain>
    </source>
</reference>
<evidence type="ECO:0000256" key="3">
    <source>
        <dbReference type="ARBA" id="ARBA00023125"/>
    </source>
</evidence>
<dbReference type="InterPro" id="IPR003759">
    <property type="entry name" value="Cbl-bd_cap"/>
</dbReference>
<dbReference type="InterPro" id="IPR047057">
    <property type="entry name" value="MerR_fam"/>
</dbReference>
<dbReference type="Gene3D" id="1.10.1240.10">
    <property type="entry name" value="Methionine synthase domain"/>
    <property type="match status" value="1"/>
</dbReference>
<evidence type="ECO:0000259" key="5">
    <source>
        <dbReference type="PROSITE" id="PS50937"/>
    </source>
</evidence>
<dbReference type="GO" id="GO:0031419">
    <property type="term" value="F:cobalamin binding"/>
    <property type="evidence" value="ECO:0007669"/>
    <property type="project" value="InterPro"/>
</dbReference>
<keyword evidence="2" id="KW-0805">Transcription regulation</keyword>
<keyword evidence="1" id="KW-0678">Repressor</keyword>
<evidence type="ECO:0000256" key="1">
    <source>
        <dbReference type="ARBA" id="ARBA00022491"/>
    </source>
</evidence>
<organism evidence="6 7">
    <name type="scientific">Pontibacter lucknowensis</name>
    <dbReference type="NCBI Taxonomy" id="1077936"/>
    <lineage>
        <taxon>Bacteria</taxon>
        <taxon>Pseudomonadati</taxon>
        <taxon>Bacteroidota</taxon>
        <taxon>Cytophagia</taxon>
        <taxon>Cytophagales</taxon>
        <taxon>Hymenobacteraceae</taxon>
        <taxon>Pontibacter</taxon>
    </lineage>
</organism>
<gene>
    <name evidence="6" type="ORF">SAMN05421545_2754</name>
</gene>
<keyword evidence="4" id="KW-0804">Transcription</keyword>
<dbReference type="PROSITE" id="PS50937">
    <property type="entry name" value="HTH_MERR_2"/>
    <property type="match status" value="1"/>
</dbReference>
<dbReference type="Proteomes" id="UP000185924">
    <property type="component" value="Unassembled WGS sequence"/>
</dbReference>
<dbReference type="Pfam" id="PF13411">
    <property type="entry name" value="MerR_1"/>
    <property type="match status" value="1"/>
</dbReference>
<dbReference type="EMBL" id="FTNM01000004">
    <property type="protein sequence ID" value="SIR21879.1"/>
    <property type="molecule type" value="Genomic_DNA"/>
</dbReference>
<protein>
    <submittedName>
        <fullName evidence="6">DNA-binding transcriptional regulator, MerR family</fullName>
    </submittedName>
</protein>
<dbReference type="CDD" id="cd01104">
    <property type="entry name" value="HTH_MlrA-CarA"/>
    <property type="match status" value="1"/>
</dbReference>
<dbReference type="SUPFAM" id="SSF52242">
    <property type="entry name" value="Cobalamin (vitamin B12)-binding domain"/>
    <property type="match status" value="1"/>
</dbReference>
<dbReference type="RefSeq" id="WP_076422528.1">
    <property type="nucleotide sequence ID" value="NZ_FTNM01000004.1"/>
</dbReference>
<proteinExistence type="predicted"/>
<accession>A0A1N6Z516</accession>
<keyword evidence="3 6" id="KW-0238">DNA-binding</keyword>
<dbReference type="Gene3D" id="3.40.50.280">
    <property type="entry name" value="Cobalamin-binding domain"/>
    <property type="match status" value="1"/>
</dbReference>
<dbReference type="InterPro" id="IPR036594">
    <property type="entry name" value="Meth_synthase_dom"/>
</dbReference>
<dbReference type="AlphaFoldDB" id="A0A1N6Z516"/>
<feature type="domain" description="HTH merR-type" evidence="5">
    <location>
        <begin position="1"/>
        <end position="76"/>
    </location>
</feature>
<dbReference type="InterPro" id="IPR036724">
    <property type="entry name" value="Cobalamin-bd_sf"/>
</dbReference>
<dbReference type="GO" id="GO:0046872">
    <property type="term" value="F:metal ion binding"/>
    <property type="evidence" value="ECO:0007669"/>
    <property type="project" value="InterPro"/>
</dbReference>
<dbReference type="InterPro" id="IPR000551">
    <property type="entry name" value="MerR-type_HTH_dom"/>
</dbReference>
<dbReference type="GO" id="GO:0003677">
    <property type="term" value="F:DNA binding"/>
    <property type="evidence" value="ECO:0007669"/>
    <property type="project" value="UniProtKB-KW"/>
</dbReference>
<evidence type="ECO:0000313" key="6">
    <source>
        <dbReference type="EMBL" id="SIR21879.1"/>
    </source>
</evidence>